<accession>A0AAW0GE94</accession>
<name>A0AAW0GE94_9APHY</name>
<dbReference type="Gene3D" id="6.10.140.2220">
    <property type="match status" value="1"/>
</dbReference>
<gene>
    <name evidence="5" type="ORF">QCA50_008701</name>
</gene>
<evidence type="ECO:0000259" key="4">
    <source>
        <dbReference type="Pfam" id="PF01753"/>
    </source>
</evidence>
<dbReference type="InterPro" id="IPR002893">
    <property type="entry name" value="Znf_MYND"/>
</dbReference>
<reference evidence="5 6" key="1">
    <citation type="submission" date="2022-09" db="EMBL/GenBank/DDBJ databases">
        <authorList>
            <person name="Palmer J.M."/>
        </authorList>
    </citation>
    <scope>NUCLEOTIDE SEQUENCE [LARGE SCALE GENOMIC DNA]</scope>
    <source>
        <strain evidence="5 6">DSM 7382</strain>
    </source>
</reference>
<dbReference type="Pfam" id="PF01753">
    <property type="entry name" value="zf-MYND"/>
    <property type="match status" value="1"/>
</dbReference>
<keyword evidence="6" id="KW-1185">Reference proteome</keyword>
<evidence type="ECO:0000256" key="1">
    <source>
        <dbReference type="ARBA" id="ARBA00022723"/>
    </source>
</evidence>
<evidence type="ECO:0000256" key="3">
    <source>
        <dbReference type="ARBA" id="ARBA00022833"/>
    </source>
</evidence>
<evidence type="ECO:0000313" key="6">
    <source>
        <dbReference type="Proteomes" id="UP001385951"/>
    </source>
</evidence>
<keyword evidence="2" id="KW-0863">Zinc-finger</keyword>
<evidence type="ECO:0000313" key="5">
    <source>
        <dbReference type="EMBL" id="KAK7688329.1"/>
    </source>
</evidence>
<keyword evidence="1" id="KW-0479">Metal-binding</keyword>
<protein>
    <recommendedName>
        <fullName evidence="4">MYND-type domain-containing protein</fullName>
    </recommendedName>
</protein>
<feature type="domain" description="MYND-type" evidence="4">
    <location>
        <begin position="143"/>
        <end position="187"/>
    </location>
</feature>
<dbReference type="GO" id="GO:0008270">
    <property type="term" value="F:zinc ion binding"/>
    <property type="evidence" value="ECO:0007669"/>
    <property type="project" value="UniProtKB-KW"/>
</dbReference>
<keyword evidence="3" id="KW-0862">Zinc</keyword>
<dbReference type="SUPFAM" id="SSF144232">
    <property type="entry name" value="HIT/MYND zinc finger-like"/>
    <property type="match status" value="1"/>
</dbReference>
<evidence type="ECO:0000256" key="2">
    <source>
        <dbReference type="ARBA" id="ARBA00022771"/>
    </source>
</evidence>
<organism evidence="5 6">
    <name type="scientific">Cerrena zonata</name>
    <dbReference type="NCBI Taxonomy" id="2478898"/>
    <lineage>
        <taxon>Eukaryota</taxon>
        <taxon>Fungi</taxon>
        <taxon>Dikarya</taxon>
        <taxon>Basidiomycota</taxon>
        <taxon>Agaricomycotina</taxon>
        <taxon>Agaricomycetes</taxon>
        <taxon>Polyporales</taxon>
        <taxon>Cerrenaceae</taxon>
        <taxon>Cerrena</taxon>
    </lineage>
</organism>
<dbReference type="Proteomes" id="UP001385951">
    <property type="component" value="Unassembled WGS sequence"/>
</dbReference>
<dbReference type="AlphaFoldDB" id="A0AAW0GE94"/>
<sequence length="359" mass="40895">MTTKDLSRQFMPLLKKFTTGEALSRVLTHTSYGTPLLFNNDKFNQYIQPPEAYRAELEPFTQLEHLRRAHCLTMTLLNIFTVFAGLPEVPIGTARRKWFRSSHLSEEERKASKVLKTLCEEFNPQSSNRGPNVSRIACRTWGCHKVQKEGEKKMMLCGPCKKKGLEFYYCSKECQIIDWKNGHKKLCGVGHHSTQGTNESDPSPTVYDYPKTGIPNPVLPFTHSPALLYQISSLLDPNEVPCDYILFNSKRAPCALLMALDPPEDRIRFHVMRRRAMSTGDQNAVYAMYKALRLWAAVSAMDIDEGLIRHQLREEYGVQINQGDESKALLASNPTKEEKESASKYIDKVLGWSSTLRTN</sequence>
<dbReference type="EMBL" id="JASBNA010000011">
    <property type="protein sequence ID" value="KAK7688329.1"/>
    <property type="molecule type" value="Genomic_DNA"/>
</dbReference>
<proteinExistence type="predicted"/>
<comment type="caution">
    <text evidence="5">The sequence shown here is derived from an EMBL/GenBank/DDBJ whole genome shotgun (WGS) entry which is preliminary data.</text>
</comment>